<dbReference type="Proteomes" id="UP000199658">
    <property type="component" value="Unassembled WGS sequence"/>
</dbReference>
<gene>
    <name evidence="1" type="ORF">SAMN04488002_1673</name>
</gene>
<accession>A0A1I6GLT2</accession>
<reference evidence="2" key="1">
    <citation type="submission" date="2016-10" db="EMBL/GenBank/DDBJ databases">
        <authorList>
            <person name="Varghese N."/>
            <person name="Submissions S."/>
        </authorList>
    </citation>
    <scope>NUCLEOTIDE SEQUENCE [LARGE SCALE GENOMIC DNA]</scope>
    <source>
        <strain evidence="2">DSM 26921</strain>
    </source>
</reference>
<sequence>MATSTPQTFRISDTSQITLTRVRGGRVVEKYLYASKNGRFFTKQTTIYAPNAKAVTWLGWSDLPKS</sequence>
<name>A0A1I6GLT2_9RHOB</name>
<dbReference type="AlphaFoldDB" id="A0A1I6GLT2"/>
<evidence type="ECO:0000313" key="2">
    <source>
        <dbReference type="Proteomes" id="UP000199658"/>
    </source>
</evidence>
<keyword evidence="2" id="KW-1185">Reference proteome</keyword>
<protein>
    <submittedName>
        <fullName evidence="1">Uncharacterized protein</fullName>
    </submittedName>
</protein>
<organism evidence="1 2">
    <name type="scientific">Litoreibacter janthinus</name>
    <dbReference type="NCBI Taxonomy" id="670154"/>
    <lineage>
        <taxon>Bacteria</taxon>
        <taxon>Pseudomonadati</taxon>
        <taxon>Pseudomonadota</taxon>
        <taxon>Alphaproteobacteria</taxon>
        <taxon>Rhodobacterales</taxon>
        <taxon>Roseobacteraceae</taxon>
        <taxon>Litoreibacter</taxon>
    </lineage>
</organism>
<proteinExistence type="predicted"/>
<dbReference type="EMBL" id="FOYO01000001">
    <property type="protein sequence ID" value="SFR43079.1"/>
    <property type="molecule type" value="Genomic_DNA"/>
</dbReference>
<evidence type="ECO:0000313" key="1">
    <source>
        <dbReference type="EMBL" id="SFR43079.1"/>
    </source>
</evidence>